<comment type="caution">
    <text evidence="14">The sequence shown here is derived from an EMBL/GenBank/DDBJ whole genome shotgun (WGS) entry which is preliminary data.</text>
</comment>
<dbReference type="FunFam" id="2.30.22.10:FF:000001">
    <property type="entry name" value="Protein GrpE"/>
    <property type="match status" value="1"/>
</dbReference>
<evidence type="ECO:0000313" key="15">
    <source>
        <dbReference type="Proteomes" id="UP000597444"/>
    </source>
</evidence>
<dbReference type="GO" id="GO:0000774">
    <property type="term" value="F:adenyl-nucleotide exchange factor activity"/>
    <property type="evidence" value="ECO:0007669"/>
    <property type="project" value="InterPro"/>
</dbReference>
<dbReference type="Gene3D" id="2.30.22.10">
    <property type="entry name" value="Head domain of nucleotide exchange factor GrpE"/>
    <property type="match status" value="1"/>
</dbReference>
<reference evidence="14" key="1">
    <citation type="submission" date="2020-10" db="EMBL/GenBank/DDBJ databases">
        <title>Taxonomic study of unclassified bacteria belonging to the class Ktedonobacteria.</title>
        <authorList>
            <person name="Yabe S."/>
            <person name="Wang C.M."/>
            <person name="Zheng Y."/>
            <person name="Sakai Y."/>
            <person name="Cavaletti L."/>
            <person name="Monciardini P."/>
            <person name="Donadio S."/>
        </authorList>
    </citation>
    <scope>NUCLEOTIDE SEQUENCE</scope>
    <source>
        <strain evidence="14">ID150040</strain>
    </source>
</reference>
<comment type="subcellular location">
    <subcellularLocation>
        <location evidence="1 10">Cytoplasm</location>
    </subcellularLocation>
</comment>
<feature type="compositionally biased region" description="Polar residues" evidence="13">
    <location>
        <begin position="10"/>
        <end position="20"/>
    </location>
</feature>
<organism evidence="14 15">
    <name type="scientific">Reticulibacter mediterranei</name>
    <dbReference type="NCBI Taxonomy" id="2778369"/>
    <lineage>
        <taxon>Bacteria</taxon>
        <taxon>Bacillati</taxon>
        <taxon>Chloroflexota</taxon>
        <taxon>Ktedonobacteria</taxon>
        <taxon>Ktedonobacterales</taxon>
        <taxon>Reticulibacteraceae</taxon>
        <taxon>Reticulibacter</taxon>
    </lineage>
</organism>
<feature type="compositionally biased region" description="Low complexity" evidence="13">
    <location>
        <begin position="21"/>
        <end position="37"/>
    </location>
</feature>
<feature type="region of interest" description="Disordered" evidence="13">
    <location>
        <begin position="1"/>
        <end position="42"/>
    </location>
</feature>
<dbReference type="SUPFAM" id="SSF51064">
    <property type="entry name" value="Head domain of nucleotide exchange factor GrpE"/>
    <property type="match status" value="1"/>
</dbReference>
<gene>
    <name evidence="10" type="primary">grpE</name>
    <name evidence="14" type="ORF">KSF_034100</name>
</gene>
<dbReference type="Gene3D" id="3.90.20.20">
    <property type="match status" value="1"/>
</dbReference>
<comment type="function">
    <text evidence="7 10 11">Participates actively in the response to hyperosmotic and heat shock by preventing the aggregation of stress-denatured proteins, in association with DnaK and GrpE. It is the nucleotide exchange factor for DnaK and may function as a thermosensor. Unfolded proteins bind initially to DnaJ; upon interaction with the DnaJ-bound protein, DnaK hydrolyzes its bound ATP, resulting in the formation of a stable complex. GrpE releases ADP from DnaK; ATP binding to DnaK triggers the release of the substrate protein, thus completing the reaction cycle. Several rounds of ATP-dependent interactions between DnaJ, DnaK and GrpE are required for fully efficient folding.</text>
</comment>
<evidence type="ECO:0000256" key="10">
    <source>
        <dbReference type="HAMAP-Rule" id="MF_01151"/>
    </source>
</evidence>
<evidence type="ECO:0000256" key="8">
    <source>
        <dbReference type="ARBA" id="ARBA00072274"/>
    </source>
</evidence>
<evidence type="ECO:0000256" key="9">
    <source>
        <dbReference type="ARBA" id="ARBA00076414"/>
    </source>
</evidence>
<evidence type="ECO:0000256" key="4">
    <source>
        <dbReference type="ARBA" id="ARBA00022490"/>
    </source>
</evidence>
<dbReference type="GO" id="GO:0042803">
    <property type="term" value="F:protein homodimerization activity"/>
    <property type="evidence" value="ECO:0007669"/>
    <property type="project" value="InterPro"/>
</dbReference>
<dbReference type="GO" id="GO:0051082">
    <property type="term" value="F:unfolded protein binding"/>
    <property type="evidence" value="ECO:0007669"/>
    <property type="project" value="TreeGrafter"/>
</dbReference>
<comment type="similarity">
    <text evidence="2 10 12">Belongs to the GrpE family.</text>
</comment>
<dbReference type="PANTHER" id="PTHR21237">
    <property type="entry name" value="GRPE PROTEIN"/>
    <property type="match status" value="1"/>
</dbReference>
<evidence type="ECO:0000256" key="2">
    <source>
        <dbReference type="ARBA" id="ARBA00009054"/>
    </source>
</evidence>
<name>A0A8J3N3P5_9CHLR</name>
<dbReference type="CDD" id="cd00446">
    <property type="entry name" value="GrpE"/>
    <property type="match status" value="1"/>
</dbReference>
<dbReference type="GO" id="GO:0005737">
    <property type="term" value="C:cytoplasm"/>
    <property type="evidence" value="ECO:0007669"/>
    <property type="project" value="UniProtKB-SubCell"/>
</dbReference>
<dbReference type="Pfam" id="PF01025">
    <property type="entry name" value="GrpE"/>
    <property type="match status" value="1"/>
</dbReference>
<dbReference type="PROSITE" id="PS01071">
    <property type="entry name" value="GRPE"/>
    <property type="match status" value="1"/>
</dbReference>
<dbReference type="GO" id="GO:0051087">
    <property type="term" value="F:protein-folding chaperone binding"/>
    <property type="evidence" value="ECO:0007669"/>
    <property type="project" value="InterPro"/>
</dbReference>
<keyword evidence="15" id="KW-1185">Reference proteome</keyword>
<dbReference type="Proteomes" id="UP000597444">
    <property type="component" value="Unassembled WGS sequence"/>
</dbReference>
<dbReference type="HAMAP" id="MF_01151">
    <property type="entry name" value="GrpE"/>
    <property type="match status" value="1"/>
</dbReference>
<evidence type="ECO:0000256" key="11">
    <source>
        <dbReference type="RuleBase" id="RU000639"/>
    </source>
</evidence>
<keyword evidence="5 10" id="KW-0346">Stress response</keyword>
<evidence type="ECO:0000256" key="13">
    <source>
        <dbReference type="SAM" id="MobiDB-lite"/>
    </source>
</evidence>
<comment type="subunit">
    <text evidence="3 10">Homodimer.</text>
</comment>
<dbReference type="PRINTS" id="PR00773">
    <property type="entry name" value="GRPEPROTEIN"/>
</dbReference>
<evidence type="ECO:0000256" key="3">
    <source>
        <dbReference type="ARBA" id="ARBA00011738"/>
    </source>
</evidence>
<keyword evidence="6 10" id="KW-0143">Chaperone</keyword>
<dbReference type="InterPro" id="IPR013805">
    <property type="entry name" value="GrpE_CC"/>
</dbReference>
<protein>
    <recommendedName>
        <fullName evidence="8 10">Protein GrpE</fullName>
    </recommendedName>
    <alternativeName>
        <fullName evidence="9 10">HSP-70 cofactor</fullName>
    </alternativeName>
</protein>
<dbReference type="SUPFAM" id="SSF58014">
    <property type="entry name" value="Coiled-coil domain of nucleotide exchange factor GrpE"/>
    <property type="match status" value="1"/>
</dbReference>
<dbReference type="EMBL" id="BNJK01000001">
    <property type="protein sequence ID" value="GHO93362.1"/>
    <property type="molecule type" value="Genomic_DNA"/>
</dbReference>
<evidence type="ECO:0000256" key="5">
    <source>
        <dbReference type="ARBA" id="ARBA00023016"/>
    </source>
</evidence>
<evidence type="ECO:0000256" key="1">
    <source>
        <dbReference type="ARBA" id="ARBA00004496"/>
    </source>
</evidence>
<sequence>MEEPQEKSAEQQPTPASDQQSESTNMNINTNNNTPSEEAARIAELEAQLAQAKQEAAENWNKYLRERAEQDNFRKRQERVLADRVLHQKKALFHKLLDVMDNVERALVYQDTLDKAQLQQTLRMLHWQMNEVLRSEGLSPVATVGETFNPYIHEAIEAVESSDQPEGTIVEEARKGYTLGEETLRPARVKVSMGNNPGNNK</sequence>
<accession>A0A8J3N3P5</accession>
<evidence type="ECO:0000256" key="6">
    <source>
        <dbReference type="ARBA" id="ARBA00023186"/>
    </source>
</evidence>
<keyword evidence="4 10" id="KW-0963">Cytoplasm</keyword>
<dbReference type="AlphaFoldDB" id="A0A8J3N3P5"/>
<dbReference type="GO" id="GO:0006457">
    <property type="term" value="P:protein folding"/>
    <property type="evidence" value="ECO:0007669"/>
    <property type="project" value="InterPro"/>
</dbReference>
<evidence type="ECO:0000256" key="7">
    <source>
        <dbReference type="ARBA" id="ARBA00053401"/>
    </source>
</evidence>
<dbReference type="InterPro" id="IPR009012">
    <property type="entry name" value="GrpE_head"/>
</dbReference>
<proteinExistence type="inferred from homology"/>
<evidence type="ECO:0000256" key="12">
    <source>
        <dbReference type="RuleBase" id="RU004478"/>
    </source>
</evidence>
<dbReference type="InterPro" id="IPR000740">
    <property type="entry name" value="GrpE"/>
</dbReference>
<dbReference type="RefSeq" id="WP_220204149.1">
    <property type="nucleotide sequence ID" value="NZ_BNJK01000001.1"/>
</dbReference>
<dbReference type="PANTHER" id="PTHR21237:SF23">
    <property type="entry name" value="GRPE PROTEIN HOMOLOG, MITOCHONDRIAL"/>
    <property type="match status" value="1"/>
</dbReference>
<evidence type="ECO:0000313" key="14">
    <source>
        <dbReference type="EMBL" id="GHO93362.1"/>
    </source>
</evidence>